<accession>A0ABQ9HEK2</accession>
<name>A0ABQ9HEK2_9NEOP</name>
<evidence type="ECO:0000313" key="2">
    <source>
        <dbReference type="Proteomes" id="UP001159363"/>
    </source>
</evidence>
<comment type="caution">
    <text evidence="1">The sequence shown here is derived from an EMBL/GenBank/DDBJ whole genome shotgun (WGS) entry which is preliminary data.</text>
</comment>
<gene>
    <name evidence="1" type="ORF">PR048_014574</name>
</gene>
<keyword evidence="2" id="KW-1185">Reference proteome</keyword>
<dbReference type="Proteomes" id="UP001159363">
    <property type="component" value="Chromosome 4"/>
</dbReference>
<evidence type="ECO:0000313" key="1">
    <source>
        <dbReference type="EMBL" id="KAJ8882761.1"/>
    </source>
</evidence>
<dbReference type="EMBL" id="JARBHB010000005">
    <property type="protein sequence ID" value="KAJ8882761.1"/>
    <property type="molecule type" value="Genomic_DNA"/>
</dbReference>
<proteinExistence type="predicted"/>
<sequence>MHRYCTPRLVGRAVLPAAGVEDLLVRFVEPTGSGRFRQGSVTPLRDPDYSPPIEAKRVRFPEGDSRNVPDDAAGRRVFSGICRSPSPMHSGAIPYSPHFTLIGSQNLDDKSRPDLSTNANHIAISSYRRIILANPLSPPLTAVGLSDSSSDIGCVREQGDIRQINARGGKLEMSEKNLTTSGIVRHDSHIRKSGSDPAENRIRFALEEGERPSRYVTVAPAACA</sequence>
<organism evidence="1 2">
    <name type="scientific">Dryococelus australis</name>
    <dbReference type="NCBI Taxonomy" id="614101"/>
    <lineage>
        <taxon>Eukaryota</taxon>
        <taxon>Metazoa</taxon>
        <taxon>Ecdysozoa</taxon>
        <taxon>Arthropoda</taxon>
        <taxon>Hexapoda</taxon>
        <taxon>Insecta</taxon>
        <taxon>Pterygota</taxon>
        <taxon>Neoptera</taxon>
        <taxon>Polyneoptera</taxon>
        <taxon>Phasmatodea</taxon>
        <taxon>Verophasmatodea</taxon>
        <taxon>Anareolatae</taxon>
        <taxon>Phasmatidae</taxon>
        <taxon>Eurycanthinae</taxon>
        <taxon>Dryococelus</taxon>
    </lineage>
</organism>
<protein>
    <submittedName>
        <fullName evidence="1">Uncharacterized protein</fullName>
    </submittedName>
</protein>
<reference evidence="1 2" key="1">
    <citation type="submission" date="2023-02" db="EMBL/GenBank/DDBJ databases">
        <title>LHISI_Scaffold_Assembly.</title>
        <authorList>
            <person name="Stuart O.P."/>
            <person name="Cleave R."/>
            <person name="Magrath M.J.L."/>
            <person name="Mikheyev A.S."/>
        </authorList>
    </citation>
    <scope>NUCLEOTIDE SEQUENCE [LARGE SCALE GENOMIC DNA]</scope>
    <source>
        <strain evidence="1">Daus_M_001</strain>
        <tissue evidence="1">Leg muscle</tissue>
    </source>
</reference>